<accession>A0A194AEZ6</accession>
<dbReference type="EMBL" id="BDFE01000006">
    <property type="protein sequence ID" value="GAU07666.1"/>
    <property type="molecule type" value="Genomic_DNA"/>
</dbReference>
<dbReference type="RefSeq" id="WP_069857175.1">
    <property type="nucleotide sequence ID" value="NZ_BDFE01000006.1"/>
</dbReference>
<dbReference type="AlphaFoldDB" id="A0A194AEZ6"/>
<keyword evidence="1" id="KW-0812">Transmembrane</keyword>
<sequence>MSWDSIFVYVIIIIAAVYIISRFVRRKGLGCSGCPGNCSGTEDGEACRACPMAQHTLRDKDETSSSDKDASS</sequence>
<evidence type="ECO:0000256" key="1">
    <source>
        <dbReference type="SAM" id="Phobius"/>
    </source>
</evidence>
<evidence type="ECO:0000313" key="3">
    <source>
        <dbReference type="Proteomes" id="UP000095200"/>
    </source>
</evidence>
<evidence type="ECO:0000313" key="2">
    <source>
        <dbReference type="EMBL" id="GAU07666.1"/>
    </source>
</evidence>
<keyword evidence="3" id="KW-1185">Reference proteome</keyword>
<proteinExistence type="predicted"/>
<gene>
    <name evidence="2" type="ORF">DPF_0361</name>
</gene>
<name>A0A194AEZ6_9BACT</name>
<protein>
    <recommendedName>
        <fullName evidence="4">FeoB-associated Cys-rich membrane protein</fullName>
    </recommendedName>
</protein>
<reference evidence="3" key="1">
    <citation type="submission" date="2016-06" db="EMBL/GenBank/DDBJ databases">
        <title>Draft genome sequence of Desulfoplanes formicivorans strain Pf12B.</title>
        <authorList>
            <person name="Watanabe M."/>
            <person name="Kojima H."/>
            <person name="Fukui M."/>
        </authorList>
    </citation>
    <scope>NUCLEOTIDE SEQUENCE [LARGE SCALE GENOMIC DNA]</scope>
    <source>
        <strain evidence="3">Pf12B</strain>
    </source>
</reference>
<evidence type="ECO:0008006" key="4">
    <source>
        <dbReference type="Google" id="ProtNLM"/>
    </source>
</evidence>
<dbReference type="Proteomes" id="UP000095200">
    <property type="component" value="Unassembled WGS sequence"/>
</dbReference>
<comment type="caution">
    <text evidence="2">The sequence shown here is derived from an EMBL/GenBank/DDBJ whole genome shotgun (WGS) entry which is preliminary data.</text>
</comment>
<organism evidence="2 3">
    <name type="scientific">Desulfoplanes formicivorans</name>
    <dbReference type="NCBI Taxonomy" id="1592317"/>
    <lineage>
        <taxon>Bacteria</taxon>
        <taxon>Pseudomonadati</taxon>
        <taxon>Thermodesulfobacteriota</taxon>
        <taxon>Desulfovibrionia</taxon>
        <taxon>Desulfovibrionales</taxon>
        <taxon>Desulfoplanaceae</taxon>
        <taxon>Desulfoplanes</taxon>
    </lineage>
</organism>
<feature type="transmembrane region" description="Helical" evidence="1">
    <location>
        <begin position="6"/>
        <end position="24"/>
    </location>
</feature>
<keyword evidence="1" id="KW-1133">Transmembrane helix</keyword>
<keyword evidence="1" id="KW-0472">Membrane</keyword>